<comment type="similarity">
    <text evidence="1">Belongs to the 'phage' integrase family.</text>
</comment>
<dbReference type="GO" id="GO:0003677">
    <property type="term" value="F:DNA binding"/>
    <property type="evidence" value="ECO:0007669"/>
    <property type="project" value="UniProtKB-KW"/>
</dbReference>
<dbReference type="EMBL" id="QFOI01000209">
    <property type="protein sequence ID" value="PZP46867.1"/>
    <property type="molecule type" value="Genomic_DNA"/>
</dbReference>
<evidence type="ECO:0000256" key="1">
    <source>
        <dbReference type="ARBA" id="ARBA00008857"/>
    </source>
</evidence>
<dbReference type="GO" id="GO:0015074">
    <property type="term" value="P:DNA integration"/>
    <property type="evidence" value="ECO:0007669"/>
    <property type="project" value="InterPro"/>
</dbReference>
<reference evidence="5 6" key="1">
    <citation type="submission" date="2017-11" db="EMBL/GenBank/DDBJ databases">
        <title>Infants hospitalized years apart are colonized by the same room-sourced microbial strains.</title>
        <authorList>
            <person name="Brooks B."/>
            <person name="Olm M.R."/>
            <person name="Firek B.A."/>
            <person name="Baker R."/>
            <person name="Thomas B.C."/>
            <person name="Morowitz M.J."/>
            <person name="Banfield J.F."/>
        </authorList>
    </citation>
    <scope>NUCLEOTIDE SEQUENCE [LARGE SCALE GENOMIC DNA]</scope>
    <source>
        <strain evidence="5">S2_009_000_R2_76</strain>
    </source>
</reference>
<accession>A0A2W5EZ89</accession>
<keyword evidence="3" id="KW-0233">DNA recombination</keyword>
<gene>
    <name evidence="5" type="ORF">DI598_11625</name>
</gene>
<evidence type="ECO:0000256" key="3">
    <source>
        <dbReference type="ARBA" id="ARBA00023172"/>
    </source>
</evidence>
<dbReference type="GO" id="GO:0006310">
    <property type="term" value="P:DNA recombination"/>
    <property type="evidence" value="ECO:0007669"/>
    <property type="project" value="UniProtKB-KW"/>
</dbReference>
<evidence type="ECO:0000313" key="5">
    <source>
        <dbReference type="EMBL" id="PZP46867.1"/>
    </source>
</evidence>
<dbReference type="InterPro" id="IPR013762">
    <property type="entry name" value="Integrase-like_cat_sf"/>
</dbReference>
<dbReference type="Gene3D" id="1.10.443.10">
    <property type="entry name" value="Intergrase catalytic core"/>
    <property type="match status" value="1"/>
</dbReference>
<dbReference type="Pfam" id="PF00589">
    <property type="entry name" value="Phage_integrase"/>
    <property type="match status" value="1"/>
</dbReference>
<keyword evidence="2" id="KW-0238">DNA-binding</keyword>
<evidence type="ECO:0000313" key="6">
    <source>
        <dbReference type="Proteomes" id="UP000249645"/>
    </source>
</evidence>
<dbReference type="PANTHER" id="PTHR30349">
    <property type="entry name" value="PHAGE INTEGRASE-RELATED"/>
    <property type="match status" value="1"/>
</dbReference>
<evidence type="ECO:0000259" key="4">
    <source>
        <dbReference type="PROSITE" id="PS51898"/>
    </source>
</evidence>
<proteinExistence type="inferred from homology"/>
<dbReference type="InterPro" id="IPR011010">
    <property type="entry name" value="DNA_brk_join_enz"/>
</dbReference>
<dbReference type="InterPro" id="IPR002104">
    <property type="entry name" value="Integrase_catalytic"/>
</dbReference>
<dbReference type="InterPro" id="IPR050090">
    <property type="entry name" value="Tyrosine_recombinase_XerCD"/>
</dbReference>
<sequence length="364" mass="43534">MVTELTKITVINYRKKIALRFSFCGRHTITTQYLYNEINLIKVRDLIEKIQIDILNNNFDFSHWRYVNKKIKKSISFLYDEWAEEKFHDTAYYSLRSIFKDNFDAYKIHRVLEIKKDYWNTQHFNRRKKILTDFYNYLLSISYIKFNPIIDIPDKAKSKTKLINPARLPLTKQEVKRILNAFENDIYCPKFSRVKHSFYYPFVYFLFRYGCRNEEILGLKVCKINIKKREILIDEALAQLPNVKGRVQKSTKTGKARILPLTDDVWELIEPLMMNKAKSDYLFHSPTGSYINPQNFQTRVFYPILRALRIPKRDLYCARHTFISRALEQQMTVAQVAYFAGNTPETIYKFYAHVTEIPTKLPTW</sequence>
<dbReference type="SUPFAM" id="SSF56349">
    <property type="entry name" value="DNA breaking-rejoining enzymes"/>
    <property type="match status" value="1"/>
</dbReference>
<organism evidence="5 6">
    <name type="scientific">Pseudopedobacter saltans</name>
    <dbReference type="NCBI Taxonomy" id="151895"/>
    <lineage>
        <taxon>Bacteria</taxon>
        <taxon>Pseudomonadati</taxon>
        <taxon>Bacteroidota</taxon>
        <taxon>Sphingobacteriia</taxon>
        <taxon>Sphingobacteriales</taxon>
        <taxon>Sphingobacteriaceae</taxon>
        <taxon>Pseudopedobacter</taxon>
    </lineage>
</organism>
<name>A0A2W5EZ89_9SPHI</name>
<dbReference type="PROSITE" id="PS51898">
    <property type="entry name" value="TYR_RECOMBINASE"/>
    <property type="match status" value="1"/>
</dbReference>
<dbReference type="AlphaFoldDB" id="A0A2W5EZ89"/>
<dbReference type="Proteomes" id="UP000249645">
    <property type="component" value="Unassembled WGS sequence"/>
</dbReference>
<protein>
    <recommendedName>
        <fullName evidence="4">Tyr recombinase domain-containing protein</fullName>
    </recommendedName>
</protein>
<evidence type="ECO:0000256" key="2">
    <source>
        <dbReference type="ARBA" id="ARBA00023125"/>
    </source>
</evidence>
<dbReference type="PANTHER" id="PTHR30349:SF41">
    <property type="entry name" value="INTEGRASE_RECOMBINASE PROTEIN MJ0367-RELATED"/>
    <property type="match status" value="1"/>
</dbReference>
<feature type="domain" description="Tyr recombinase" evidence="4">
    <location>
        <begin position="165"/>
        <end position="364"/>
    </location>
</feature>
<comment type="caution">
    <text evidence="5">The sequence shown here is derived from an EMBL/GenBank/DDBJ whole genome shotgun (WGS) entry which is preliminary data.</text>
</comment>